<dbReference type="InterPro" id="IPR043128">
    <property type="entry name" value="Rev_trsase/Diguanyl_cyclase"/>
</dbReference>
<dbReference type="PRINTS" id="PR00221">
    <property type="entry name" value="CAULIMOCOAT"/>
</dbReference>
<dbReference type="Pfam" id="PF00078">
    <property type="entry name" value="RVT_1"/>
    <property type="match status" value="1"/>
</dbReference>
<evidence type="ECO:0000256" key="1">
    <source>
        <dbReference type="ARBA" id="ARBA00004340"/>
    </source>
</evidence>
<comment type="subcellular location">
    <subcellularLocation>
        <location evidence="1">Host cell</location>
    </subcellularLocation>
</comment>
<dbReference type="InterPro" id="IPR001988">
    <property type="entry name" value="Caulimo_coat"/>
</dbReference>
<comment type="caution">
    <text evidence="3">The sequence shown here is derived from an EMBL/GenBank/DDBJ whole genome shotgun (WGS) entry which is preliminary data.</text>
</comment>
<evidence type="ECO:0000313" key="3">
    <source>
        <dbReference type="EMBL" id="KAJ0209251.1"/>
    </source>
</evidence>
<proteinExistence type="predicted"/>
<dbReference type="EMBL" id="NBSK02000004">
    <property type="protein sequence ID" value="KAJ0209251.1"/>
    <property type="molecule type" value="Genomic_DNA"/>
</dbReference>
<dbReference type="InterPro" id="IPR051320">
    <property type="entry name" value="Viral_Replic_Matur_Polypro"/>
</dbReference>
<protein>
    <recommendedName>
        <fullName evidence="2">Reverse transcriptase domain-containing protein</fullName>
    </recommendedName>
</protein>
<dbReference type="GO" id="GO:0005198">
    <property type="term" value="F:structural molecule activity"/>
    <property type="evidence" value="ECO:0007669"/>
    <property type="project" value="InterPro"/>
</dbReference>
<dbReference type="InterPro" id="IPR043502">
    <property type="entry name" value="DNA/RNA_pol_sf"/>
</dbReference>
<dbReference type="Gene3D" id="3.30.70.270">
    <property type="match status" value="1"/>
</dbReference>
<sequence length="1137" mass="131718">MKETISERLEKYFFNLQYEDYDKADQKLIQLLSLETEECEELYKKEPKLFDQYFRMTKINEPDTESEQEDNFKTNTKTVKFEYSDMEDDEAESSYTATRRGNKNKYEFKMHVHNGIPNSGQGPNTINVLNIDCIQNLNLIERVVEKWVTEISLILQTNPYEFEKAKNVLLLLEHKTDGIVEKFLRNNNWNKEVHGSDLFDNLINVIYTTFLGLDYISNKDFTINKKVDIARVSMTKLQLHDISLLDKYTCMYESYMYDIPQRSEYAQWISAYLMKIPIIGETCTDRWKKEATGEIQQTSLSYATKIAKEEIDRICHDRYKQQKLKTISKDCCSILSDFKNFDIGKKNYTKKKCVGSAMKKDTTPTNVQIEKKYPDKVKVLQTANNGGYEALEEEYDEAYSKGKPGFLETQEKCSKEKQIPGTNITHEGINKERIISIQTTRFKQIEDLLEKVCSENPIDPNKTKGWVKASIKLIDPKTVIREKAMVYSLQDREEFSKQIKELLDMRLIIESKSPHMSPAFLVNKEAEKRRGKKRMVVNYKAINDATIGDSHNLPNMHELLTLLRGKNIYSSFDCKSSFWQVLLDEESQLLTALTCPDGLFQWKVLPFGLKQAPSIFQRHMQNALRGLEGFCTVYVDDIMIFSKNKQEHYVHVTQETKMYWQTASPVTSDLNILRMKKQMLLIELSAIKQKINLYEQVTTVTNVLESESSKTKTIPVQTTPGKESTNPLKVDALLKSIIKETATHLPNGKTSLLVDPNPCTEGISKMTTLSPINKSVQKFTPDYKKTLNKEADRFYVIYKGPHAGVHTDWGITETFCKVDKVTCKKFRNEASARLSLATYQDDTSKTNQPLLRPKIQKVKEAHRDQRFDVPNDVQQMVNYPEISFEDFRTIWKKVRAACLEDLVHEKFFTTDKKTKSLFNFLEGADAKLVYQAFQAGLIDNIYPSCNLQELKFFLSSMVESIKNFRKKVLKAKDNPIYIRCISSLPEWIQESTLSPYHFLEIGLSKANREIEQSQPMEDKDLPFTEILHPNRINGLRRISDKIIEIIFGSKKKINYTDSHCIITSWSYNNTIQEDLRQASKFGEKFMNNSMEVSNATCQHFCRHADQLFEEHLCHFCESKDSETKEGPPSEDDKSSSS</sequence>
<evidence type="ECO:0000259" key="2">
    <source>
        <dbReference type="Pfam" id="PF00078"/>
    </source>
</evidence>
<gene>
    <name evidence="3" type="ORF">LSAT_V11C400178570</name>
</gene>
<dbReference type="SUPFAM" id="SSF56672">
    <property type="entry name" value="DNA/RNA polymerases"/>
    <property type="match status" value="1"/>
</dbReference>
<dbReference type="Proteomes" id="UP000235145">
    <property type="component" value="Unassembled WGS sequence"/>
</dbReference>
<dbReference type="InterPro" id="IPR000477">
    <property type="entry name" value="RT_dom"/>
</dbReference>
<feature type="domain" description="Reverse transcriptase" evidence="2">
    <location>
        <begin position="528"/>
        <end position="653"/>
    </location>
</feature>
<organism evidence="3 4">
    <name type="scientific">Lactuca sativa</name>
    <name type="common">Garden lettuce</name>
    <dbReference type="NCBI Taxonomy" id="4236"/>
    <lineage>
        <taxon>Eukaryota</taxon>
        <taxon>Viridiplantae</taxon>
        <taxon>Streptophyta</taxon>
        <taxon>Embryophyta</taxon>
        <taxon>Tracheophyta</taxon>
        <taxon>Spermatophyta</taxon>
        <taxon>Magnoliopsida</taxon>
        <taxon>eudicotyledons</taxon>
        <taxon>Gunneridae</taxon>
        <taxon>Pentapetalae</taxon>
        <taxon>asterids</taxon>
        <taxon>campanulids</taxon>
        <taxon>Asterales</taxon>
        <taxon>Asteraceae</taxon>
        <taxon>Cichorioideae</taxon>
        <taxon>Cichorieae</taxon>
        <taxon>Lactucinae</taxon>
        <taxon>Lactuca</taxon>
    </lineage>
</organism>
<reference evidence="3 4" key="1">
    <citation type="journal article" date="2017" name="Nat. Commun.">
        <title>Genome assembly with in vitro proximity ligation data and whole-genome triplication in lettuce.</title>
        <authorList>
            <person name="Reyes-Chin-Wo S."/>
            <person name="Wang Z."/>
            <person name="Yang X."/>
            <person name="Kozik A."/>
            <person name="Arikit S."/>
            <person name="Song C."/>
            <person name="Xia L."/>
            <person name="Froenicke L."/>
            <person name="Lavelle D.O."/>
            <person name="Truco M.J."/>
            <person name="Xia R."/>
            <person name="Zhu S."/>
            <person name="Xu C."/>
            <person name="Xu H."/>
            <person name="Xu X."/>
            <person name="Cox K."/>
            <person name="Korf I."/>
            <person name="Meyers B.C."/>
            <person name="Michelmore R.W."/>
        </authorList>
    </citation>
    <scope>NUCLEOTIDE SEQUENCE [LARGE SCALE GENOMIC DNA]</scope>
    <source>
        <strain evidence="4">cv. Salinas</strain>
        <tissue evidence="3">Seedlings</tissue>
    </source>
</reference>
<dbReference type="Gene3D" id="3.10.10.10">
    <property type="entry name" value="HIV Type 1 Reverse Transcriptase, subunit A, domain 1"/>
    <property type="match status" value="1"/>
</dbReference>
<evidence type="ECO:0000313" key="4">
    <source>
        <dbReference type="Proteomes" id="UP000235145"/>
    </source>
</evidence>
<keyword evidence="4" id="KW-1185">Reference proteome</keyword>
<dbReference type="PANTHER" id="PTHR33064:SF37">
    <property type="entry name" value="RIBONUCLEASE H"/>
    <property type="match status" value="1"/>
</dbReference>
<dbReference type="GO" id="GO:0043657">
    <property type="term" value="C:host cell"/>
    <property type="evidence" value="ECO:0007669"/>
    <property type="project" value="UniProtKB-SubCell"/>
</dbReference>
<dbReference type="CDD" id="cd01647">
    <property type="entry name" value="RT_LTR"/>
    <property type="match status" value="1"/>
</dbReference>
<name>A0A9R1VMV0_LACSA</name>
<dbReference type="PANTHER" id="PTHR33064">
    <property type="entry name" value="POL PROTEIN"/>
    <property type="match status" value="1"/>
</dbReference>
<dbReference type="AlphaFoldDB" id="A0A9R1VMV0"/>
<accession>A0A9R1VMV0</accession>